<gene>
    <name evidence="8" type="ORF">PMEA_00001955</name>
</gene>
<feature type="transmembrane region" description="Helical" evidence="6">
    <location>
        <begin position="177"/>
        <end position="196"/>
    </location>
</feature>
<evidence type="ECO:0000259" key="7">
    <source>
        <dbReference type="PROSITE" id="PS50262"/>
    </source>
</evidence>
<evidence type="ECO:0000256" key="6">
    <source>
        <dbReference type="SAM" id="Phobius"/>
    </source>
</evidence>
<keyword evidence="4 6" id="KW-0472">Membrane</keyword>
<comment type="caution">
    <text evidence="8">The sequence shown here is derived from an EMBL/GenBank/DDBJ whole genome shotgun (WGS) entry which is preliminary data.</text>
</comment>
<feature type="transmembrane region" description="Helical" evidence="6">
    <location>
        <begin position="227"/>
        <end position="253"/>
    </location>
</feature>
<organism evidence="8 9">
    <name type="scientific">Pocillopora meandrina</name>
    <dbReference type="NCBI Taxonomy" id="46732"/>
    <lineage>
        <taxon>Eukaryota</taxon>
        <taxon>Metazoa</taxon>
        <taxon>Cnidaria</taxon>
        <taxon>Anthozoa</taxon>
        <taxon>Hexacorallia</taxon>
        <taxon>Scleractinia</taxon>
        <taxon>Astrocoeniina</taxon>
        <taxon>Pocilloporidae</taxon>
        <taxon>Pocillopora</taxon>
    </lineage>
</organism>
<keyword evidence="5" id="KW-0297">G-protein coupled receptor</keyword>
<comment type="similarity">
    <text evidence="5">Belongs to the G-protein coupled receptor 1 family.</text>
</comment>
<evidence type="ECO:0000256" key="1">
    <source>
        <dbReference type="ARBA" id="ARBA00004370"/>
    </source>
</evidence>
<evidence type="ECO:0000313" key="9">
    <source>
        <dbReference type="Proteomes" id="UP001159428"/>
    </source>
</evidence>
<dbReference type="SUPFAM" id="SSF81321">
    <property type="entry name" value="Family A G protein-coupled receptor-like"/>
    <property type="match status" value="1"/>
</dbReference>
<dbReference type="AlphaFoldDB" id="A0AAU9WAM4"/>
<feature type="transmembrane region" description="Helical" evidence="6">
    <location>
        <begin position="128"/>
        <end position="148"/>
    </location>
</feature>
<dbReference type="SMART" id="SM01381">
    <property type="entry name" value="7TM_GPCR_Srsx"/>
    <property type="match status" value="1"/>
</dbReference>
<dbReference type="FunFam" id="1.20.1070.10:FF:000368">
    <property type="entry name" value="Predicted protein"/>
    <property type="match status" value="1"/>
</dbReference>
<evidence type="ECO:0000256" key="2">
    <source>
        <dbReference type="ARBA" id="ARBA00022692"/>
    </source>
</evidence>
<dbReference type="PANTHER" id="PTHR45698:SF1">
    <property type="entry name" value="TRACE AMINE-ASSOCIATED RECEPTOR 13C-LIKE"/>
    <property type="match status" value="1"/>
</dbReference>
<dbReference type="Proteomes" id="UP001159428">
    <property type="component" value="Unassembled WGS sequence"/>
</dbReference>
<dbReference type="GO" id="GO:0016020">
    <property type="term" value="C:membrane"/>
    <property type="evidence" value="ECO:0007669"/>
    <property type="project" value="UniProtKB-SubCell"/>
</dbReference>
<keyword evidence="9" id="KW-1185">Reference proteome</keyword>
<sequence>MASSLQIVRSLEMGIFFPVNLIGNLLVIIVIKRTKKDLRTPVNYLLGNLAVADITVAFFMVVDQVFFHTANHPGGLTGDYLCKLLTGKTLSWVGSVASVCTLLAIAFERFYAIVLPYHRRERITKKKVGVLVASCWVFAFFFNAPLFVVRKFNDDPGTGFFCRSSWPDNRLGLSYNYLWLMFVGVIPICVMVLFYGKIVHNLWHSERQAVHGAQLARLNSRKRVTKILVTLNIIYAFCWFPNLLINVIVYYIANPKLYSIGYLVTELLVLLNSSINPFVYALQSKQFRIAVKNIFCCRKRVEVRPLATFDTR</sequence>
<accession>A0AAU9WAM4</accession>
<feature type="transmembrane region" description="Helical" evidence="6">
    <location>
        <begin position="89"/>
        <end position="107"/>
    </location>
</feature>
<feature type="transmembrane region" description="Helical" evidence="6">
    <location>
        <begin position="43"/>
        <end position="62"/>
    </location>
</feature>
<feature type="non-terminal residue" evidence="8">
    <location>
        <position position="312"/>
    </location>
</feature>
<dbReference type="EMBL" id="CALNXJ010000010">
    <property type="protein sequence ID" value="CAH3107300.1"/>
    <property type="molecule type" value="Genomic_DNA"/>
</dbReference>
<evidence type="ECO:0000256" key="3">
    <source>
        <dbReference type="ARBA" id="ARBA00022989"/>
    </source>
</evidence>
<keyword evidence="3 6" id="KW-1133">Transmembrane helix</keyword>
<dbReference type="PROSITE" id="PS50262">
    <property type="entry name" value="G_PROTEIN_RECEP_F1_2"/>
    <property type="match status" value="1"/>
</dbReference>
<evidence type="ECO:0000256" key="5">
    <source>
        <dbReference type="RuleBase" id="RU000688"/>
    </source>
</evidence>
<feature type="transmembrane region" description="Helical" evidence="6">
    <location>
        <begin position="259"/>
        <end position="282"/>
    </location>
</feature>
<reference evidence="8 9" key="1">
    <citation type="submission" date="2022-05" db="EMBL/GenBank/DDBJ databases">
        <authorList>
            <consortium name="Genoscope - CEA"/>
            <person name="William W."/>
        </authorList>
    </citation>
    <scope>NUCLEOTIDE SEQUENCE [LARGE SCALE GENOMIC DNA]</scope>
</reference>
<dbReference type="PANTHER" id="PTHR45698">
    <property type="entry name" value="TRACE AMINE-ASSOCIATED RECEPTOR 19N-RELATED"/>
    <property type="match status" value="1"/>
</dbReference>
<evidence type="ECO:0000256" key="4">
    <source>
        <dbReference type="ARBA" id="ARBA00023136"/>
    </source>
</evidence>
<dbReference type="PRINTS" id="PR00237">
    <property type="entry name" value="GPCRRHODOPSN"/>
</dbReference>
<keyword evidence="2 5" id="KW-0812">Transmembrane</keyword>
<dbReference type="GO" id="GO:0004930">
    <property type="term" value="F:G protein-coupled receptor activity"/>
    <property type="evidence" value="ECO:0007669"/>
    <property type="project" value="UniProtKB-KW"/>
</dbReference>
<dbReference type="Gene3D" id="1.20.1070.10">
    <property type="entry name" value="Rhodopsin 7-helix transmembrane proteins"/>
    <property type="match status" value="1"/>
</dbReference>
<dbReference type="InterPro" id="IPR000276">
    <property type="entry name" value="GPCR_Rhodpsn"/>
</dbReference>
<feature type="transmembrane region" description="Helical" evidence="6">
    <location>
        <begin position="13"/>
        <end position="31"/>
    </location>
</feature>
<dbReference type="PROSITE" id="PS00237">
    <property type="entry name" value="G_PROTEIN_RECEP_F1_1"/>
    <property type="match status" value="1"/>
</dbReference>
<comment type="subcellular location">
    <subcellularLocation>
        <location evidence="1">Membrane</location>
    </subcellularLocation>
</comment>
<proteinExistence type="inferred from homology"/>
<name>A0AAU9WAM4_9CNID</name>
<evidence type="ECO:0000313" key="8">
    <source>
        <dbReference type="EMBL" id="CAH3107300.1"/>
    </source>
</evidence>
<keyword evidence="5" id="KW-0675">Receptor</keyword>
<feature type="domain" description="G-protein coupled receptors family 1 profile" evidence="7">
    <location>
        <begin position="23"/>
        <end position="280"/>
    </location>
</feature>
<keyword evidence="5" id="KW-0807">Transducer</keyword>
<protein>
    <recommendedName>
        <fullName evidence="7">G-protein coupled receptors family 1 profile domain-containing protein</fullName>
    </recommendedName>
</protein>
<dbReference type="Pfam" id="PF00001">
    <property type="entry name" value="7tm_1"/>
    <property type="match status" value="1"/>
</dbReference>
<dbReference type="InterPro" id="IPR017452">
    <property type="entry name" value="GPCR_Rhodpsn_7TM"/>
</dbReference>
<dbReference type="CDD" id="cd00637">
    <property type="entry name" value="7tm_classA_rhodopsin-like"/>
    <property type="match status" value="1"/>
</dbReference>